<protein>
    <recommendedName>
        <fullName evidence="3">DUF4262 domain-containing protein</fullName>
    </recommendedName>
</protein>
<dbReference type="RefSeq" id="WP_091611737.1">
    <property type="nucleotide sequence ID" value="NZ_FOEF01000001.1"/>
</dbReference>
<keyword evidence="2" id="KW-1185">Reference proteome</keyword>
<sequence length="180" mass="18670">MCWFCENGVPDGVLAEGVPLESLARERARPGSGRAAAEYLSGILGRVDELGWVVQTVLPQDSRPAWAYTAGLTGRGLPELVVTGLDPALSVMVLNAVAAESLSAGPPGPGDVLALRGGPPMEVVALAEPSVHLSLAITLYGPDVRALQLVYADESGAFPWSPSYRDGRGGQPVLGVRDNG</sequence>
<dbReference type="InterPro" id="IPR025358">
    <property type="entry name" value="DUF4262"/>
</dbReference>
<evidence type="ECO:0000313" key="2">
    <source>
        <dbReference type="Proteomes" id="UP000198582"/>
    </source>
</evidence>
<organism evidence="1 2">
    <name type="scientific">Amycolatopsis saalfeldensis</name>
    <dbReference type="NCBI Taxonomy" id="394193"/>
    <lineage>
        <taxon>Bacteria</taxon>
        <taxon>Bacillati</taxon>
        <taxon>Actinomycetota</taxon>
        <taxon>Actinomycetes</taxon>
        <taxon>Pseudonocardiales</taxon>
        <taxon>Pseudonocardiaceae</taxon>
        <taxon>Amycolatopsis</taxon>
    </lineage>
</organism>
<dbReference type="EMBL" id="FOEF01000001">
    <property type="protein sequence ID" value="SEO57458.1"/>
    <property type="molecule type" value="Genomic_DNA"/>
</dbReference>
<dbReference type="OrthoDB" id="511192at2"/>
<dbReference type="Pfam" id="PF14081">
    <property type="entry name" value="DUF4262"/>
    <property type="match status" value="1"/>
</dbReference>
<evidence type="ECO:0000313" key="1">
    <source>
        <dbReference type="EMBL" id="SEO57458.1"/>
    </source>
</evidence>
<reference evidence="1 2" key="1">
    <citation type="submission" date="2016-10" db="EMBL/GenBank/DDBJ databases">
        <authorList>
            <person name="de Groot N.N."/>
        </authorList>
    </citation>
    <scope>NUCLEOTIDE SEQUENCE [LARGE SCALE GENOMIC DNA]</scope>
    <source>
        <strain evidence="1 2">DSM 44993</strain>
    </source>
</reference>
<evidence type="ECO:0008006" key="3">
    <source>
        <dbReference type="Google" id="ProtNLM"/>
    </source>
</evidence>
<dbReference type="Proteomes" id="UP000198582">
    <property type="component" value="Unassembled WGS sequence"/>
</dbReference>
<proteinExistence type="predicted"/>
<accession>A0A1H8QU54</accession>
<name>A0A1H8QU54_9PSEU</name>
<gene>
    <name evidence="1" type="ORF">SAMN04489732_101483</name>
</gene>
<dbReference type="STRING" id="394193.SAMN04489732_101483"/>
<dbReference type="AlphaFoldDB" id="A0A1H8QU54"/>